<dbReference type="RefSeq" id="WP_106351067.1">
    <property type="nucleotide sequence ID" value="NZ_PVUE01000029.1"/>
</dbReference>
<dbReference type="EMBL" id="PVUE01000029">
    <property type="protein sequence ID" value="PRZ30779.1"/>
    <property type="molecule type" value="Genomic_DNA"/>
</dbReference>
<evidence type="ECO:0000313" key="2">
    <source>
        <dbReference type="Proteomes" id="UP000237752"/>
    </source>
</evidence>
<sequence>MAAYVPPSFGLYEAFEPGVPPTDSRRWLVDVRGNADQPAAAVTLGYRSATTGLLVGTSASGVYQSEYDLKLRAMTIMMEGSQSSSRRKTALPTADDVFNMADLCAAMDDLWTPYRLTLDGSDINGFVSTWDTGWALVSRLDVDLTVAGMQPVPGTISLRRVAASDDYGIDLGQSLDVDTLNTNRLSQAPAGSGLE</sequence>
<accession>A0A2T0Z359</accession>
<comment type="caution">
    <text evidence="1">The sequence shown here is derived from an EMBL/GenBank/DDBJ whole genome shotgun (WGS) entry which is preliminary data.</text>
</comment>
<evidence type="ECO:0000313" key="1">
    <source>
        <dbReference type="EMBL" id="PRZ30779.1"/>
    </source>
</evidence>
<dbReference type="Proteomes" id="UP000237752">
    <property type="component" value="Unassembled WGS sequence"/>
</dbReference>
<protein>
    <submittedName>
        <fullName evidence="1">Uncharacterized protein</fullName>
    </submittedName>
</protein>
<dbReference type="AlphaFoldDB" id="A0A2T0Z359"/>
<keyword evidence="2" id="KW-1185">Reference proteome</keyword>
<gene>
    <name evidence="1" type="ORF">CLV47_12921</name>
</gene>
<organism evidence="1 2">
    <name type="scientific">Antricoccus suffuscus</name>
    <dbReference type="NCBI Taxonomy" id="1629062"/>
    <lineage>
        <taxon>Bacteria</taxon>
        <taxon>Bacillati</taxon>
        <taxon>Actinomycetota</taxon>
        <taxon>Actinomycetes</taxon>
        <taxon>Geodermatophilales</taxon>
        <taxon>Antricoccaceae</taxon>
        <taxon>Antricoccus</taxon>
    </lineage>
</organism>
<name>A0A2T0Z359_9ACTN</name>
<proteinExistence type="predicted"/>
<reference evidence="1 2" key="1">
    <citation type="submission" date="2018-03" db="EMBL/GenBank/DDBJ databases">
        <title>Genomic Encyclopedia of Archaeal and Bacterial Type Strains, Phase II (KMG-II): from individual species to whole genera.</title>
        <authorList>
            <person name="Goeker M."/>
        </authorList>
    </citation>
    <scope>NUCLEOTIDE SEQUENCE [LARGE SCALE GENOMIC DNA]</scope>
    <source>
        <strain evidence="1 2">DSM 100065</strain>
    </source>
</reference>